<protein>
    <submittedName>
        <fullName evidence="1">dUTPase</fullName>
    </submittedName>
</protein>
<comment type="caution">
    <text evidence="1">The sequence shown here is derived from an EMBL/GenBank/DDBJ whole genome shotgun (WGS) entry which is preliminary data.</text>
</comment>
<accession>A0A094JHX5</accession>
<dbReference type="AlphaFoldDB" id="A0A094JHX5"/>
<feature type="non-terminal residue" evidence="1">
    <location>
        <position position="1"/>
    </location>
</feature>
<dbReference type="Pfam" id="PF08761">
    <property type="entry name" value="dUTPase_2"/>
    <property type="match status" value="1"/>
</dbReference>
<proteinExistence type="predicted"/>
<sequence length="57" mass="6600">LIQYAIDGNDAYSSIAYIDMFGKFLGLGEMLGFTWEQVEEAYMKKNAENHSRQERGY</sequence>
<dbReference type="SUPFAM" id="SSF101386">
    <property type="entry name" value="all-alpha NTP pyrophosphatases"/>
    <property type="match status" value="1"/>
</dbReference>
<dbReference type="Gene3D" id="1.10.4010.10">
    <property type="entry name" value="Type II deoxyuridine triphosphatase"/>
    <property type="match status" value="1"/>
</dbReference>
<reference evidence="1" key="1">
    <citation type="submission" date="2014-08" db="EMBL/GenBank/DDBJ databases">
        <title>Fullgenome sequencing of Anoxybacillus sp.25 isolate from Garga hot-spring Russia.</title>
        <authorList>
            <person name="Rozanov A.S."/>
            <person name="Kotenko A.V."/>
            <person name="Malup T.K."/>
            <person name="Peltek S.E."/>
        </authorList>
    </citation>
    <scope>NUCLEOTIDE SEQUENCE [LARGE SCALE GENOMIC DNA]</scope>
    <source>
        <strain evidence="1">25</strain>
    </source>
</reference>
<gene>
    <name evidence="1" type="ORF">JS44_16500</name>
</gene>
<dbReference type="InterPro" id="IPR014871">
    <property type="entry name" value="dUTPase/dCTP_pyrophosphatase"/>
</dbReference>
<evidence type="ECO:0000313" key="1">
    <source>
        <dbReference type="EMBL" id="KFZ32146.1"/>
    </source>
</evidence>
<dbReference type="EMBL" id="JPZO01000191">
    <property type="protein sequence ID" value="KFZ32146.1"/>
    <property type="molecule type" value="Genomic_DNA"/>
</dbReference>
<name>A0A094JHX5_9BACL</name>
<organism evidence="1">
    <name type="scientific">Anoxybacillus flavithermus</name>
    <dbReference type="NCBI Taxonomy" id="33934"/>
    <lineage>
        <taxon>Bacteria</taxon>
        <taxon>Bacillati</taxon>
        <taxon>Bacillota</taxon>
        <taxon>Bacilli</taxon>
        <taxon>Bacillales</taxon>
        <taxon>Anoxybacillaceae</taxon>
        <taxon>Anoxybacillus</taxon>
    </lineage>
</organism>